<proteinExistence type="predicted"/>
<evidence type="ECO:0000313" key="2">
    <source>
        <dbReference type="EMBL" id="KIO12604.1"/>
    </source>
</evidence>
<feature type="region of interest" description="Disordered" evidence="1">
    <location>
        <begin position="27"/>
        <end position="106"/>
    </location>
</feature>
<name>A0A0C3PUU4_PISTI</name>
<accession>A0A0C3PUU4</accession>
<protein>
    <submittedName>
        <fullName evidence="2">Uncharacterized protein</fullName>
    </submittedName>
</protein>
<dbReference type="HOGENOM" id="CLU_1111755_0_0_1"/>
<dbReference type="InParanoid" id="A0A0C3PUU4"/>
<sequence length="250" mass="27602">MTENSLRSDPAESSKAGYKFYAFFRSRSRSRSRSKSVTPTSIPPPMLSKVEAISITQTQSLSSRRPRLSTEHIPPNIPPSSYMSSPTKSIGRSQSRPISSTTTATHSTIAPLPSDALRKTINGRQEIMMSTAKTANTTIYNNFRPDQKHPPLLSGSQLAARPHYPLSARHQLRLWYPSPHGTLPLPKTVRPFNPCAIEPTASLSEPTPPIVWLELSSQHSKIVCWSFTPSCCACTVSWQASFCRCTSDTS</sequence>
<gene>
    <name evidence="2" type="ORF">M404DRAFT_685448</name>
</gene>
<reference evidence="2 3" key="1">
    <citation type="submission" date="2014-04" db="EMBL/GenBank/DDBJ databases">
        <authorList>
            <consortium name="DOE Joint Genome Institute"/>
            <person name="Kuo A."/>
            <person name="Kohler A."/>
            <person name="Costa M.D."/>
            <person name="Nagy L.G."/>
            <person name="Floudas D."/>
            <person name="Copeland A."/>
            <person name="Barry K.W."/>
            <person name="Cichocki N."/>
            <person name="Veneault-Fourrey C."/>
            <person name="LaButti K."/>
            <person name="Lindquist E.A."/>
            <person name="Lipzen A."/>
            <person name="Lundell T."/>
            <person name="Morin E."/>
            <person name="Murat C."/>
            <person name="Sun H."/>
            <person name="Tunlid A."/>
            <person name="Henrissat B."/>
            <person name="Grigoriev I.V."/>
            <person name="Hibbett D.S."/>
            <person name="Martin F."/>
            <person name="Nordberg H.P."/>
            <person name="Cantor M.N."/>
            <person name="Hua S.X."/>
        </authorList>
    </citation>
    <scope>NUCLEOTIDE SEQUENCE [LARGE SCALE GENOMIC DNA]</scope>
    <source>
        <strain evidence="2 3">Marx 270</strain>
    </source>
</reference>
<dbReference type="OrthoDB" id="3260940at2759"/>
<dbReference type="Proteomes" id="UP000054217">
    <property type="component" value="Unassembled WGS sequence"/>
</dbReference>
<organism evidence="2 3">
    <name type="scientific">Pisolithus tinctorius Marx 270</name>
    <dbReference type="NCBI Taxonomy" id="870435"/>
    <lineage>
        <taxon>Eukaryota</taxon>
        <taxon>Fungi</taxon>
        <taxon>Dikarya</taxon>
        <taxon>Basidiomycota</taxon>
        <taxon>Agaricomycotina</taxon>
        <taxon>Agaricomycetes</taxon>
        <taxon>Agaricomycetidae</taxon>
        <taxon>Boletales</taxon>
        <taxon>Sclerodermatineae</taxon>
        <taxon>Pisolithaceae</taxon>
        <taxon>Pisolithus</taxon>
    </lineage>
</organism>
<feature type="compositionally biased region" description="Polar residues" evidence="1">
    <location>
        <begin position="54"/>
        <end position="63"/>
    </location>
</feature>
<evidence type="ECO:0000313" key="3">
    <source>
        <dbReference type="Proteomes" id="UP000054217"/>
    </source>
</evidence>
<reference evidence="3" key="2">
    <citation type="submission" date="2015-01" db="EMBL/GenBank/DDBJ databases">
        <title>Evolutionary Origins and Diversification of the Mycorrhizal Mutualists.</title>
        <authorList>
            <consortium name="DOE Joint Genome Institute"/>
            <consortium name="Mycorrhizal Genomics Consortium"/>
            <person name="Kohler A."/>
            <person name="Kuo A."/>
            <person name="Nagy L.G."/>
            <person name="Floudas D."/>
            <person name="Copeland A."/>
            <person name="Barry K.W."/>
            <person name="Cichocki N."/>
            <person name="Veneault-Fourrey C."/>
            <person name="LaButti K."/>
            <person name="Lindquist E.A."/>
            <person name="Lipzen A."/>
            <person name="Lundell T."/>
            <person name="Morin E."/>
            <person name="Murat C."/>
            <person name="Riley R."/>
            <person name="Ohm R."/>
            <person name="Sun H."/>
            <person name="Tunlid A."/>
            <person name="Henrissat B."/>
            <person name="Grigoriev I.V."/>
            <person name="Hibbett D.S."/>
            <person name="Martin F."/>
        </authorList>
    </citation>
    <scope>NUCLEOTIDE SEQUENCE [LARGE SCALE GENOMIC DNA]</scope>
    <source>
        <strain evidence="3">Marx 270</strain>
    </source>
</reference>
<feature type="compositionally biased region" description="Polar residues" evidence="1">
    <location>
        <begin position="79"/>
        <end position="97"/>
    </location>
</feature>
<evidence type="ECO:0000256" key="1">
    <source>
        <dbReference type="SAM" id="MobiDB-lite"/>
    </source>
</evidence>
<dbReference type="AlphaFoldDB" id="A0A0C3PUU4"/>
<keyword evidence="3" id="KW-1185">Reference proteome</keyword>
<dbReference type="EMBL" id="KN831947">
    <property type="protein sequence ID" value="KIO12604.1"/>
    <property type="molecule type" value="Genomic_DNA"/>
</dbReference>